<accession>A0ABU8I750</accession>
<dbReference type="Proteomes" id="UP001363035">
    <property type="component" value="Unassembled WGS sequence"/>
</dbReference>
<dbReference type="EMBL" id="JAYLLN010000026">
    <property type="protein sequence ID" value="MEI5985423.1"/>
    <property type="molecule type" value="Genomic_DNA"/>
</dbReference>
<dbReference type="RefSeq" id="WP_099365794.1">
    <property type="nucleotide sequence ID" value="NZ_JAYLLN010000026.1"/>
</dbReference>
<dbReference type="EC" id="3.2.2.15" evidence="2"/>
<proteinExistence type="predicted"/>
<evidence type="ECO:0000313" key="2">
    <source>
        <dbReference type="EMBL" id="MEI5985423.1"/>
    </source>
</evidence>
<dbReference type="Gene3D" id="3.40.470.10">
    <property type="entry name" value="Uracil-DNA glycosylase-like domain"/>
    <property type="match status" value="1"/>
</dbReference>
<feature type="domain" description="Uracil-DNA glycosylase-like" evidence="1">
    <location>
        <begin position="8"/>
        <end position="159"/>
    </location>
</feature>
<evidence type="ECO:0000259" key="1">
    <source>
        <dbReference type="SMART" id="SM00986"/>
    </source>
</evidence>
<reference evidence="2 3" key="1">
    <citation type="submission" date="2024-01" db="EMBL/GenBank/DDBJ databases">
        <title>Sphingobacterium tenebrionis sp. nov., a novel endophyte isolated from tenebrio molitor intestines.</title>
        <authorList>
            <person name="Zhang C."/>
        </authorList>
    </citation>
    <scope>NUCLEOTIDE SEQUENCE [LARGE SCALE GENOMIC DNA]</scope>
    <source>
        <strain evidence="2 3">PU5-4</strain>
    </source>
</reference>
<dbReference type="SMART" id="SM00987">
    <property type="entry name" value="UreE_C"/>
    <property type="match status" value="1"/>
</dbReference>
<dbReference type="CDD" id="cd10032">
    <property type="entry name" value="UDG-F6_HDG"/>
    <property type="match status" value="1"/>
</dbReference>
<dbReference type="GO" id="GO:0033958">
    <property type="term" value="F:DNA-deoxyinosine glycosylase activity"/>
    <property type="evidence" value="ECO:0007669"/>
    <property type="project" value="UniProtKB-EC"/>
</dbReference>
<organism evidence="2 3">
    <name type="scientific">Sphingobacterium tenebrionis</name>
    <dbReference type="NCBI Taxonomy" id="3111775"/>
    <lineage>
        <taxon>Bacteria</taxon>
        <taxon>Pseudomonadati</taxon>
        <taxon>Bacteroidota</taxon>
        <taxon>Sphingobacteriia</taxon>
        <taxon>Sphingobacteriales</taxon>
        <taxon>Sphingobacteriaceae</taxon>
        <taxon>Sphingobacterium</taxon>
    </lineage>
</organism>
<dbReference type="SUPFAM" id="SSF52141">
    <property type="entry name" value="Uracil-DNA glycosylase-like"/>
    <property type="match status" value="1"/>
</dbReference>
<name>A0ABU8I750_9SPHI</name>
<dbReference type="Pfam" id="PF03167">
    <property type="entry name" value="UDG"/>
    <property type="match status" value="1"/>
</dbReference>
<dbReference type="SMART" id="SM00986">
    <property type="entry name" value="UDG"/>
    <property type="match status" value="1"/>
</dbReference>
<gene>
    <name evidence="2" type="ORF">VJ786_10970</name>
</gene>
<keyword evidence="3" id="KW-1185">Reference proteome</keyword>
<dbReference type="InterPro" id="IPR005122">
    <property type="entry name" value="Uracil-DNA_glycosylase-like"/>
</dbReference>
<dbReference type="InterPro" id="IPR036895">
    <property type="entry name" value="Uracil-DNA_glycosylase-like_sf"/>
</dbReference>
<protein>
    <submittedName>
        <fullName evidence="2">DNA-deoxyinosine glycosylase</fullName>
        <ecNumber evidence="2">3.2.2.15</ecNumber>
    </submittedName>
</protein>
<sequence length="160" mass="18686">MAIKCSFRPIVDLNSRYLILGSLPGDLSLEKQEYYGHPQNRFWRLLGMIFQEDSMLDYADKKRFLLKHHIAVWDVCGTAFRVGSMDTAIQEVVPNDILDLLKQNPGIEHVLFNGKKAMHLYDRFFERIDGIQYHELPSTSPANASYNLEKLYEKWVMVFI</sequence>
<dbReference type="NCBIfam" id="TIGR04274">
    <property type="entry name" value="hypoxanDNAglyco"/>
    <property type="match status" value="1"/>
</dbReference>
<evidence type="ECO:0000313" key="3">
    <source>
        <dbReference type="Proteomes" id="UP001363035"/>
    </source>
</evidence>
<keyword evidence="2" id="KW-0378">Hydrolase</keyword>
<keyword evidence="2" id="KW-0326">Glycosidase</keyword>
<comment type="caution">
    <text evidence="2">The sequence shown here is derived from an EMBL/GenBank/DDBJ whole genome shotgun (WGS) entry which is preliminary data.</text>
</comment>
<dbReference type="InterPro" id="IPR026353">
    <property type="entry name" value="Hypoxan-DNA_Glyclase"/>
</dbReference>